<dbReference type="Pfam" id="PF02371">
    <property type="entry name" value="Transposase_20"/>
    <property type="match status" value="1"/>
</dbReference>
<organism evidence="3 4">
    <name type="scientific">Mariniflexile gromovii</name>
    <dbReference type="NCBI Taxonomy" id="362523"/>
    <lineage>
        <taxon>Bacteria</taxon>
        <taxon>Pseudomonadati</taxon>
        <taxon>Bacteroidota</taxon>
        <taxon>Flavobacteriia</taxon>
        <taxon>Flavobacteriales</taxon>
        <taxon>Flavobacteriaceae</taxon>
        <taxon>Mariniflexile</taxon>
    </lineage>
</organism>
<dbReference type="InterPro" id="IPR002525">
    <property type="entry name" value="Transp_IS110-like_N"/>
</dbReference>
<dbReference type="Proteomes" id="UP000670776">
    <property type="component" value="Unassembled WGS sequence"/>
</dbReference>
<evidence type="ECO:0000259" key="2">
    <source>
        <dbReference type="Pfam" id="PF02371"/>
    </source>
</evidence>
<feature type="domain" description="Transposase IS116/IS110/IS902 C-terminal" evidence="2">
    <location>
        <begin position="207"/>
        <end position="292"/>
    </location>
</feature>
<feature type="domain" description="Transposase IS110-like N-terminal" evidence="1">
    <location>
        <begin position="8"/>
        <end position="147"/>
    </location>
</feature>
<dbReference type="PANTHER" id="PTHR33055">
    <property type="entry name" value="TRANSPOSASE FOR INSERTION SEQUENCE ELEMENT IS1111A"/>
    <property type="match status" value="1"/>
</dbReference>
<dbReference type="EMBL" id="JAGJCB010000003">
    <property type="protein sequence ID" value="MBP0903057.1"/>
    <property type="molecule type" value="Genomic_DNA"/>
</dbReference>
<dbReference type="Pfam" id="PF01548">
    <property type="entry name" value="DEDD_Tnp_IS110"/>
    <property type="match status" value="1"/>
</dbReference>
<proteinExistence type="predicted"/>
<dbReference type="InterPro" id="IPR047650">
    <property type="entry name" value="Transpos_IS110"/>
</dbReference>
<dbReference type="PANTHER" id="PTHR33055:SF3">
    <property type="entry name" value="PUTATIVE TRANSPOSASE FOR IS117-RELATED"/>
    <property type="match status" value="1"/>
</dbReference>
<dbReference type="InterPro" id="IPR003346">
    <property type="entry name" value="Transposase_20"/>
</dbReference>
<protein>
    <submittedName>
        <fullName evidence="3">Transposase</fullName>
    </submittedName>
</protein>
<accession>A0ABS4BSM8</accession>
<sequence>MKNYLFHVGIDISKLKLDVVLVDRTTNTLEVHFVVPNNTKGLKRMLSVLKQRKVDLQRTLYCFENTGVYTFPLSCFCFENGFDYWIVPAVEIKRSKGITRGKSDKSEAKDIAYYSIRNIDKLQLSSVPEQSVQQLKLLFAEREKIKKSLLLFGSTKENSGYVPLDVYRTVEAQNKKTIKFLKASLAVIDAKMRELVKRQPKLKRQFELIKSIKGVGDNTAIYFIIATKGFEVFASARKLACYAGVAPFEYSSGSSIRGGTKVNHMADKTMKSLLQMCALSAVRHDAQLKAYYLRKQGEGKNKMLVLNNVRCKIIGRIFAVINRDSPFVDTCKFVA</sequence>
<dbReference type="RefSeq" id="WP_209653038.1">
    <property type="nucleotide sequence ID" value="NZ_JAGJCB010000003.1"/>
</dbReference>
<gene>
    <name evidence="3" type="ORF">J8H85_04385</name>
</gene>
<keyword evidence="4" id="KW-1185">Reference proteome</keyword>
<comment type="caution">
    <text evidence="3">The sequence shown here is derived from an EMBL/GenBank/DDBJ whole genome shotgun (WGS) entry which is preliminary data.</text>
</comment>
<evidence type="ECO:0000259" key="1">
    <source>
        <dbReference type="Pfam" id="PF01548"/>
    </source>
</evidence>
<evidence type="ECO:0000313" key="3">
    <source>
        <dbReference type="EMBL" id="MBP0903057.1"/>
    </source>
</evidence>
<evidence type="ECO:0000313" key="4">
    <source>
        <dbReference type="Proteomes" id="UP000670776"/>
    </source>
</evidence>
<reference evidence="3 4" key="1">
    <citation type="submission" date="2021-04" db="EMBL/GenBank/DDBJ databases">
        <title>Mariniflexile gromovii gen. nov., sp. nov., a gliding bacterium isolated from the sea urchin Strongylocentrotus intermedius.</title>
        <authorList>
            <person name="Ko S."/>
            <person name="Le V."/>
            <person name="Ahn C.-Y."/>
            <person name="Oh H.-M."/>
        </authorList>
    </citation>
    <scope>NUCLEOTIDE SEQUENCE [LARGE SCALE GENOMIC DNA]</scope>
    <source>
        <strain evidence="3 4">KCTC 12570</strain>
    </source>
</reference>
<name>A0ABS4BSM8_9FLAO</name>